<dbReference type="EMBL" id="FOYU01000001">
    <property type="protein sequence ID" value="SFR45795.1"/>
    <property type="molecule type" value="Genomic_DNA"/>
</dbReference>
<dbReference type="Proteomes" id="UP000199424">
    <property type="component" value="Unassembled WGS sequence"/>
</dbReference>
<keyword evidence="1" id="KW-1133">Transmembrane helix</keyword>
<evidence type="ECO:0000256" key="1">
    <source>
        <dbReference type="SAM" id="Phobius"/>
    </source>
</evidence>
<name>A0A1I6GU78_9GAMM</name>
<feature type="transmembrane region" description="Helical" evidence="1">
    <location>
        <begin position="21"/>
        <end position="39"/>
    </location>
</feature>
<feature type="transmembrane region" description="Helical" evidence="1">
    <location>
        <begin position="45"/>
        <end position="66"/>
    </location>
</feature>
<keyword evidence="1" id="KW-0472">Membrane</keyword>
<evidence type="ECO:0008006" key="4">
    <source>
        <dbReference type="Google" id="ProtNLM"/>
    </source>
</evidence>
<proteinExistence type="predicted"/>
<dbReference type="InterPro" id="IPR021367">
    <property type="entry name" value="DUF2982"/>
</dbReference>
<evidence type="ECO:0000313" key="3">
    <source>
        <dbReference type="Proteomes" id="UP000199424"/>
    </source>
</evidence>
<reference evidence="3" key="1">
    <citation type="submission" date="2016-10" db="EMBL/GenBank/DDBJ databases">
        <authorList>
            <person name="Varghese N."/>
            <person name="Submissions S."/>
        </authorList>
    </citation>
    <scope>NUCLEOTIDE SEQUENCE [LARGE SCALE GENOMIC DNA]</scope>
    <source>
        <strain evidence="3">CGMCC 1.7285</strain>
    </source>
</reference>
<organism evidence="2 3">
    <name type="scientific">Pseudidiomarina maritima</name>
    <dbReference type="NCBI Taxonomy" id="519453"/>
    <lineage>
        <taxon>Bacteria</taxon>
        <taxon>Pseudomonadati</taxon>
        <taxon>Pseudomonadota</taxon>
        <taxon>Gammaproteobacteria</taxon>
        <taxon>Alteromonadales</taxon>
        <taxon>Idiomarinaceae</taxon>
        <taxon>Pseudidiomarina</taxon>
    </lineage>
</organism>
<protein>
    <recommendedName>
        <fullName evidence="4">DUF2982 family protein</fullName>
    </recommendedName>
</protein>
<dbReference type="AlphaFoldDB" id="A0A1I6GU78"/>
<evidence type="ECO:0000313" key="2">
    <source>
        <dbReference type="EMBL" id="SFR45795.1"/>
    </source>
</evidence>
<accession>A0A1I6GU78</accession>
<keyword evidence="1" id="KW-0812">Transmembrane</keyword>
<dbReference type="RefSeq" id="WP_092856351.1">
    <property type="nucleotide sequence ID" value="NZ_FOYU01000001.1"/>
</dbReference>
<gene>
    <name evidence="2" type="ORF">SAMN04488070_1226</name>
</gene>
<sequence length="228" mass="26297">MNDTSTPERIVYVQPLTRSHGLGFNALGVVIFAVTMFLWLTDTPIIAAAYGLLFITSAVLIFLGSAKIFEPPVSMSITPQTITYLHRRGTWQIQWDNILRFDIPRLHRGLELESMPYIGFRLHDIEPVLQSITPRLAVYLLSEQRHLLIAALRHERPDLREYSPYFEVPDRYKGASGTEYRGVQAMFAVRCEHFRELLGYDLFVSATALDRPPEEFITWLQQLKNTRT</sequence>
<dbReference type="Pfam" id="PF11201">
    <property type="entry name" value="DUF2982"/>
    <property type="match status" value="1"/>
</dbReference>
<keyword evidence="3" id="KW-1185">Reference proteome</keyword>